<evidence type="ECO:0000313" key="2">
    <source>
        <dbReference type="EMBL" id="AIN96676.1"/>
    </source>
</evidence>
<proteinExistence type="predicted"/>
<dbReference type="OrthoDB" id="273874at2759"/>
<organism evidence="2 3">
    <name type="scientific">Leishmania panamensis</name>
    <dbReference type="NCBI Taxonomy" id="5679"/>
    <lineage>
        <taxon>Eukaryota</taxon>
        <taxon>Discoba</taxon>
        <taxon>Euglenozoa</taxon>
        <taxon>Kinetoplastea</taxon>
        <taxon>Metakinetoplastina</taxon>
        <taxon>Trypanosomatida</taxon>
        <taxon>Trypanosomatidae</taxon>
        <taxon>Leishmaniinae</taxon>
        <taxon>Leishmania</taxon>
        <taxon>Leishmania guyanensis species complex</taxon>
    </lineage>
</organism>
<dbReference type="GeneID" id="22573365"/>
<dbReference type="RefSeq" id="XP_010697329.1">
    <property type="nucleotide sequence ID" value="XM_010699027.1"/>
</dbReference>
<dbReference type="VEuPathDB" id="TriTrypDB:LPAL13_140015200"/>
<dbReference type="Proteomes" id="UP000063063">
    <property type="component" value="Chromosome 14"/>
</dbReference>
<dbReference type="KEGG" id="lpan:LPMP_140980"/>
<accession>A0A088S5C0</accession>
<protein>
    <submittedName>
        <fullName evidence="2">Uncharacterized protein</fullName>
    </submittedName>
</protein>
<reference evidence="2 3" key="1">
    <citation type="journal article" date="2015" name="Sci. Rep.">
        <title>The genome of Leishmania panamensis: insights into genomics of the L. (Viannia) subgenus.</title>
        <authorList>
            <person name="Llanes A."/>
            <person name="Restrepo C.M."/>
            <person name="Vecchio G.D."/>
            <person name="Anguizola F.J."/>
            <person name="Lleonart R."/>
        </authorList>
    </citation>
    <scope>NUCLEOTIDE SEQUENCE [LARGE SCALE GENOMIC DNA]</scope>
    <source>
        <strain evidence="2 3">MHOM/PA/94/PSC-1</strain>
    </source>
</reference>
<name>A0A088S5C0_LEIPA</name>
<dbReference type="AlphaFoldDB" id="A0A088S5C0"/>
<dbReference type="VEuPathDB" id="TriTrypDB:LPMP_140980"/>
<feature type="region of interest" description="Disordered" evidence="1">
    <location>
        <begin position="58"/>
        <end position="99"/>
    </location>
</feature>
<keyword evidence="3" id="KW-1185">Reference proteome</keyword>
<dbReference type="EMBL" id="CP009383">
    <property type="protein sequence ID" value="AIN96676.1"/>
    <property type="molecule type" value="Genomic_DNA"/>
</dbReference>
<gene>
    <name evidence="2" type="ORF">LPMP_140980</name>
</gene>
<sequence>MRSSIATYLRHGRTSERLGSVLPLQRRLLTSSHAKLAVPQLSDIQRKDVVTMALRTARRWVSSSPPPAAPLSPPASAGNLSTGSENNSGPMPSTSHSGAHRVDAHLVTQFAAPVKSRASRVQRCISHRRRRQFHGATTCGESSTKRIEAATSVNASGADVPLTANGDACMRPAPSCSSPPLHTGASEPHFSMSPVQQRLCRLIGTGAWREALEVLCCHKQEDTAASQHVQASWEASSASGLCRRRSSALTASEDTDGCVEAPLIFVSLQEASVWLLLWCGYGTAAWQAWWRTMHPVTSPRLVLLLALFTHVVERDAMRTRDLLLLFEMESGRATTPASAISNGQMCEENPTSPMRVWWRLLWQWLWCCNECTASSKSPSQVHRRRLASFLEGAVEQLTKCVFASSVTPTGHHMGTMAETVALLLLVLRDMHCTCDEWQRMWTEVLTAVCEGKPMQSSRNSLRSAPTPPSRRNAVRSLLLSSSTCALMGTTVKSALWDASSTPNNVGRDDGERAEELSRVHLRKIFSDAEHDLKRLRSHCSPAVPADSRNALEAFRVWHERIVESEGLGSTWAALRLALHPPPTEPRAFSLDQPTAPDRAARVSLQRLLRRIDNATSRGDWITALQLCLSHGVRDGLPYNKDTESLGVETQDLISEAKGPSRCRLFTPTPTPVDAFPFVHRLSKGLVACEVARPFGASWQGALALWNFARQYSYHQVEHASPPDIAVTAGATSEPLRIGPHPPGSARTSLSLRHALGRIFFLLASASRWAEALACFHETPDVYLDGFVVSQVAYALRRCPSQNRAVLDLWAMWRCRVGDAVDPTESMTHKLLLAMLQASATATSPVATLSSTSFQSPAMVAEKVATAVLIAAADRSPSTPAMPVPDGQCAVAVPGTAVPLNWSRQRHVIRSIINDRWVGSWADALSVALASGDVSLLLHTVLRRVPPVHVPKLYSSVRRALQVKGVVLSSAERAALLALCGEGRKLRLIGNPDVSAGEATFPSGEAVPSIGESGGAHQHVLNTEAFLDELLGVD</sequence>
<evidence type="ECO:0000256" key="1">
    <source>
        <dbReference type="SAM" id="MobiDB-lite"/>
    </source>
</evidence>
<dbReference type="eggNOG" id="ENOG502S9KG">
    <property type="taxonomic scope" value="Eukaryota"/>
</dbReference>
<evidence type="ECO:0000313" key="3">
    <source>
        <dbReference type="Proteomes" id="UP000063063"/>
    </source>
</evidence>
<feature type="compositionally biased region" description="Polar residues" evidence="1">
    <location>
        <begin position="78"/>
        <end position="97"/>
    </location>
</feature>
<feature type="compositionally biased region" description="Pro residues" evidence="1">
    <location>
        <begin position="64"/>
        <end position="73"/>
    </location>
</feature>